<dbReference type="Proteomes" id="UP000095286">
    <property type="component" value="Unplaced"/>
</dbReference>
<evidence type="ECO:0000313" key="1">
    <source>
        <dbReference type="Proteomes" id="UP000095286"/>
    </source>
</evidence>
<sequence length="548" mass="62863">MELSPNNLPSSSPPTIVDNNLLSNSAHPPEIVADLNQRSLMVSIERPPPPASFQNSLLCHENISSTLEQENSTATSIRLSKPITPFTIDFKKRKLLSPKVPKKVKLSETQFKKELEDKFAKQVNSFLKAQNQTSDQDQRKCMEELANKYAKNVPDLLLKLYGSHGIDETFADQIFGKEAFNFKNHTKNDSRQFSCSDINEINAMCFPYGSSIQQLFVNNMCTWPGCKKIFYNLSEFNIHFKLSHNLDTCRNEVQEQTNLISKLKTDLEFETRKLDIMKRYTDSSNKINGINTCENDETTEKCGSKVWERSHKTRIRSYGKSEQDVNIHIRQNRAKYLQNPEKPPYTYATLIRQAIADSQTKHLPLNEIYRWFTTNFMFFRRNIPTWKNAVRHNLSLHKCFERIEHTNDKTSVWTVNDSEYYKSRPIQRNIGHVACGLNNGYRFPQNLAFNETDQAPPNSCMYNIINNSMNNVIDNSMNDITNSSINNSVTNSLSDTSNDNFINLNNIANLSNIANINHIQNVTNMNAIANLNPRASEKAINEMLGFSP</sequence>
<accession>A0AC35TR86</accession>
<evidence type="ECO:0000313" key="2">
    <source>
        <dbReference type="WBParaSite" id="RSKR_0000342400.1"/>
    </source>
</evidence>
<dbReference type="WBParaSite" id="RSKR_0000342400.1">
    <property type="protein sequence ID" value="RSKR_0000342400.1"/>
    <property type="gene ID" value="RSKR_0000342400"/>
</dbReference>
<reference evidence="2" key="1">
    <citation type="submission" date="2016-11" db="UniProtKB">
        <authorList>
            <consortium name="WormBaseParasite"/>
        </authorList>
    </citation>
    <scope>IDENTIFICATION</scope>
    <source>
        <strain evidence="2">KR3021</strain>
    </source>
</reference>
<proteinExistence type="predicted"/>
<name>A0AC35TR86_9BILA</name>
<protein>
    <submittedName>
        <fullName evidence="2">Fork-head domain-containing protein</fullName>
    </submittedName>
</protein>
<organism evidence="1 2">
    <name type="scientific">Rhabditophanes sp. KR3021</name>
    <dbReference type="NCBI Taxonomy" id="114890"/>
    <lineage>
        <taxon>Eukaryota</taxon>
        <taxon>Metazoa</taxon>
        <taxon>Ecdysozoa</taxon>
        <taxon>Nematoda</taxon>
        <taxon>Chromadorea</taxon>
        <taxon>Rhabditida</taxon>
        <taxon>Tylenchina</taxon>
        <taxon>Panagrolaimomorpha</taxon>
        <taxon>Strongyloidoidea</taxon>
        <taxon>Alloionematidae</taxon>
        <taxon>Rhabditophanes</taxon>
    </lineage>
</organism>